<keyword evidence="1" id="KW-0812">Transmembrane</keyword>
<evidence type="ECO:0000256" key="1">
    <source>
        <dbReference type="SAM" id="Phobius"/>
    </source>
</evidence>
<evidence type="ECO:0000313" key="2">
    <source>
        <dbReference type="EMBL" id="CDW37949.1"/>
    </source>
</evidence>
<accession>A0A0K2UI65</accession>
<reference evidence="2" key="1">
    <citation type="submission" date="2014-05" db="EMBL/GenBank/DDBJ databases">
        <authorList>
            <person name="Chronopoulou M."/>
        </authorList>
    </citation>
    <scope>NUCLEOTIDE SEQUENCE</scope>
    <source>
        <tissue evidence="2">Whole organism</tissue>
    </source>
</reference>
<sequence>FSLYNIASTKYIYLLNPFVNNSFYQVYYLLSSCYYNVIRMIYIMYNNMVKE</sequence>
<name>A0A0K2UI65_LEPSM</name>
<keyword evidence="1" id="KW-1133">Transmembrane helix</keyword>
<dbReference type="AlphaFoldDB" id="A0A0K2UI65"/>
<keyword evidence="1" id="KW-0472">Membrane</keyword>
<feature type="transmembrane region" description="Helical" evidence="1">
    <location>
        <begin position="26"/>
        <end position="45"/>
    </location>
</feature>
<proteinExistence type="predicted"/>
<dbReference type="EMBL" id="HACA01020588">
    <property type="protein sequence ID" value="CDW37949.1"/>
    <property type="molecule type" value="Transcribed_RNA"/>
</dbReference>
<feature type="non-terminal residue" evidence="2">
    <location>
        <position position="1"/>
    </location>
</feature>
<protein>
    <submittedName>
        <fullName evidence="2">Uncharacterized protein</fullName>
    </submittedName>
</protein>
<organism evidence="2">
    <name type="scientific">Lepeophtheirus salmonis</name>
    <name type="common">Salmon louse</name>
    <name type="synonym">Caligus salmonis</name>
    <dbReference type="NCBI Taxonomy" id="72036"/>
    <lineage>
        <taxon>Eukaryota</taxon>
        <taxon>Metazoa</taxon>
        <taxon>Ecdysozoa</taxon>
        <taxon>Arthropoda</taxon>
        <taxon>Crustacea</taxon>
        <taxon>Multicrustacea</taxon>
        <taxon>Hexanauplia</taxon>
        <taxon>Copepoda</taxon>
        <taxon>Siphonostomatoida</taxon>
        <taxon>Caligidae</taxon>
        <taxon>Lepeophtheirus</taxon>
    </lineage>
</organism>